<evidence type="ECO:0000313" key="1">
    <source>
        <dbReference type="EMBL" id="MED6270905.1"/>
    </source>
</evidence>
<organism evidence="1 2">
    <name type="scientific">Characodon lateralis</name>
    <dbReference type="NCBI Taxonomy" id="208331"/>
    <lineage>
        <taxon>Eukaryota</taxon>
        <taxon>Metazoa</taxon>
        <taxon>Chordata</taxon>
        <taxon>Craniata</taxon>
        <taxon>Vertebrata</taxon>
        <taxon>Euteleostomi</taxon>
        <taxon>Actinopterygii</taxon>
        <taxon>Neopterygii</taxon>
        <taxon>Teleostei</taxon>
        <taxon>Neoteleostei</taxon>
        <taxon>Acanthomorphata</taxon>
        <taxon>Ovalentaria</taxon>
        <taxon>Atherinomorphae</taxon>
        <taxon>Cyprinodontiformes</taxon>
        <taxon>Goodeidae</taxon>
        <taxon>Characodon</taxon>
    </lineage>
</organism>
<proteinExistence type="predicted"/>
<accession>A0ABU7D8W5</accession>
<dbReference type="EMBL" id="JAHUTJ010017526">
    <property type="protein sequence ID" value="MED6270905.1"/>
    <property type="molecule type" value="Genomic_DNA"/>
</dbReference>
<keyword evidence="2" id="KW-1185">Reference proteome</keyword>
<protein>
    <submittedName>
        <fullName evidence="1">Uncharacterized protein</fullName>
    </submittedName>
</protein>
<evidence type="ECO:0000313" key="2">
    <source>
        <dbReference type="Proteomes" id="UP001352852"/>
    </source>
</evidence>
<dbReference type="Proteomes" id="UP001352852">
    <property type="component" value="Unassembled WGS sequence"/>
</dbReference>
<comment type="caution">
    <text evidence="1">The sequence shown here is derived from an EMBL/GenBank/DDBJ whole genome shotgun (WGS) entry which is preliminary data.</text>
</comment>
<reference evidence="1 2" key="1">
    <citation type="submission" date="2021-06" db="EMBL/GenBank/DDBJ databases">
        <authorList>
            <person name="Palmer J.M."/>
        </authorList>
    </citation>
    <scope>NUCLEOTIDE SEQUENCE [LARGE SCALE GENOMIC DNA]</scope>
    <source>
        <strain evidence="1 2">CL_MEX2019</strain>
        <tissue evidence="1">Muscle</tissue>
    </source>
</reference>
<sequence length="129" mass="14432">MINFLNTDTHINEQLNVQYLLKGTLKTVSQSFSTATSIVGRGEAGAYFQQSMGRRRGIPWTGHQSIAGQHRHTQVKQPCTHSVIPKGNVERPINLTVMFLDCGRKPEYPERTHAWGEHANSMQKDSAAT</sequence>
<name>A0ABU7D8W5_9TELE</name>
<gene>
    <name evidence="1" type="ORF">CHARACLAT_014901</name>
</gene>